<evidence type="ECO:0000256" key="15">
    <source>
        <dbReference type="ARBA" id="ARBA00024180"/>
    </source>
</evidence>
<dbReference type="PROSITE" id="PS50191">
    <property type="entry name" value="CRAL_TRIO"/>
    <property type="match status" value="1"/>
</dbReference>
<dbReference type="InterPro" id="IPR036273">
    <property type="entry name" value="CRAL/TRIO_N_dom_sf"/>
</dbReference>
<dbReference type="GO" id="GO:0046872">
    <property type="term" value="F:metal ion binding"/>
    <property type="evidence" value="ECO:0007669"/>
    <property type="project" value="UniProtKB-KW"/>
</dbReference>
<dbReference type="GO" id="GO:0005789">
    <property type="term" value="C:endoplasmic reticulum membrane"/>
    <property type="evidence" value="ECO:0007669"/>
    <property type="project" value="UniProtKB-SubCell"/>
</dbReference>
<dbReference type="InterPro" id="IPR042938">
    <property type="entry name" value="Sfh5"/>
</dbReference>
<evidence type="ECO:0000256" key="16">
    <source>
        <dbReference type="RuleBase" id="RU367059"/>
    </source>
</evidence>
<evidence type="ECO:0000259" key="18">
    <source>
        <dbReference type="PROSITE" id="PS50191"/>
    </source>
</evidence>
<evidence type="ECO:0000256" key="12">
    <source>
        <dbReference type="ARBA" id="ARBA00023055"/>
    </source>
</evidence>
<evidence type="ECO:0000256" key="11">
    <source>
        <dbReference type="ARBA" id="ARBA00023004"/>
    </source>
</evidence>
<gene>
    <name evidence="19" type="ORF">R9X50_00225300</name>
</gene>
<dbReference type="InterPro" id="IPR001251">
    <property type="entry name" value="CRAL-TRIO_dom"/>
</dbReference>
<reference evidence="19 20" key="1">
    <citation type="submission" date="2023-11" db="EMBL/GenBank/DDBJ databases">
        <title>An acidophilic fungus is an integral part of prey digestion in a carnivorous sundew plant.</title>
        <authorList>
            <person name="Tsai I.J."/>
        </authorList>
    </citation>
    <scope>NUCLEOTIDE SEQUENCE [LARGE SCALE GENOMIC DNA]</scope>
    <source>
        <strain evidence="19">169a</strain>
    </source>
</reference>
<dbReference type="EMBL" id="CP138582">
    <property type="protein sequence ID" value="WPG99439.1"/>
    <property type="molecule type" value="Genomic_DNA"/>
</dbReference>
<dbReference type="AlphaFoldDB" id="A0AAQ3M0T4"/>
<evidence type="ECO:0000313" key="20">
    <source>
        <dbReference type="Proteomes" id="UP001303373"/>
    </source>
</evidence>
<evidence type="ECO:0000256" key="14">
    <source>
        <dbReference type="ARBA" id="ARBA00024146"/>
    </source>
</evidence>
<dbReference type="GO" id="GO:0005886">
    <property type="term" value="C:plasma membrane"/>
    <property type="evidence" value="ECO:0007669"/>
    <property type="project" value="TreeGrafter"/>
</dbReference>
<evidence type="ECO:0000256" key="5">
    <source>
        <dbReference type="ARBA" id="ARBA00022448"/>
    </source>
</evidence>
<dbReference type="PANTHER" id="PTHR47669:SF1">
    <property type="entry name" value="PHOSPHATIDYLINOSITOL TRANSFER PROTEIN SFH5"/>
    <property type="match status" value="1"/>
</dbReference>
<evidence type="ECO:0000256" key="4">
    <source>
        <dbReference type="ARBA" id="ARBA00018320"/>
    </source>
</evidence>
<evidence type="ECO:0000256" key="2">
    <source>
        <dbReference type="ARBA" id="ARBA00004406"/>
    </source>
</evidence>
<keyword evidence="12 16" id="KW-0445">Lipid transport</keyword>
<sequence>MAAPASYDVASVTAPDATGKGKEEISYKSWTEVVDDHPLSNLAAQLPDILGEAGHNEMYGVELHTPKDGQQSPHTTLIILQKFLRANAGDATKARTQLLDALKWRKEYNPLSVRDEIFPKEKFGGLGYITSIKRAKQPVAKVDVAVFNVYGAAAKDPAKAFGDTDEFVKWRVALMERTLEALQLNKADQPIPDYQQGTDQYQALQIHDYESVSFFRQPAEIKAASSKIIEMFQKYYPETVSFKYFVNVPLVMQWMMGAMKALMSSDSIQKMTWMSNGKDLHTYLGSDIPKEYGGTCPSLEGSARTVKFDDGSEGANSGIAVVAPTATDEAPEKDVTPIATEPELVKESKTEATTTAKDSITMPIATNAPAPEIKKSGPTSKAAEIA</sequence>
<comment type="subcellular location">
    <subcellularLocation>
        <location evidence="16">Cytoplasm</location>
    </subcellularLocation>
    <subcellularLocation>
        <location evidence="2 16">Endoplasmic reticulum membrane</location>
        <topology evidence="2 16">Peripheral membrane protein</topology>
    </subcellularLocation>
    <subcellularLocation>
        <location evidence="16">Microsome membrane</location>
        <topology evidence="16">Peripheral membrane protein</topology>
    </subcellularLocation>
</comment>
<dbReference type="InterPro" id="IPR036865">
    <property type="entry name" value="CRAL-TRIO_dom_sf"/>
</dbReference>
<keyword evidence="6 16" id="KW-0963">Cytoplasm</keyword>
<evidence type="ECO:0000256" key="13">
    <source>
        <dbReference type="ARBA" id="ARBA00023136"/>
    </source>
</evidence>
<comment type="function">
    <text evidence="15">Non-classical phosphatidylinositol (PtdIns) transfer protein (PITP), which exhibits PtdIns-binding/transfer activity in the absence of detectable PtdCho-binding/transfer activity. Regulates PtdIns(4,5)P2 homeostasis at the plasma membrane. Heme-binding protein that may play a role in organic oxidant-induced stress responses.</text>
</comment>
<dbReference type="SUPFAM" id="SSF52087">
    <property type="entry name" value="CRAL/TRIO domain"/>
    <property type="match status" value="1"/>
</dbReference>
<keyword evidence="5 16" id="KW-0813">Transport</keyword>
<name>A0AAQ3M0T4_9PEZI</name>
<proteinExistence type="inferred from homology"/>
<organism evidence="19 20">
    <name type="scientific">Acrodontium crateriforme</name>
    <dbReference type="NCBI Taxonomy" id="150365"/>
    <lineage>
        <taxon>Eukaryota</taxon>
        <taxon>Fungi</taxon>
        <taxon>Dikarya</taxon>
        <taxon>Ascomycota</taxon>
        <taxon>Pezizomycotina</taxon>
        <taxon>Dothideomycetes</taxon>
        <taxon>Dothideomycetidae</taxon>
        <taxon>Mycosphaerellales</taxon>
        <taxon>Teratosphaeriaceae</taxon>
        <taxon>Acrodontium</taxon>
    </lineage>
</organism>
<dbReference type="Proteomes" id="UP001303373">
    <property type="component" value="Chromosome 3"/>
</dbReference>
<keyword evidence="11" id="KW-0408">Iron</keyword>
<evidence type="ECO:0000256" key="3">
    <source>
        <dbReference type="ARBA" id="ARBA00006667"/>
    </source>
</evidence>
<keyword evidence="13 16" id="KW-0472">Membrane</keyword>
<dbReference type="GO" id="GO:0043001">
    <property type="term" value="P:Golgi to plasma membrane protein transport"/>
    <property type="evidence" value="ECO:0007669"/>
    <property type="project" value="TreeGrafter"/>
</dbReference>
<dbReference type="InterPro" id="IPR011074">
    <property type="entry name" value="CRAL/TRIO_N_dom"/>
</dbReference>
<evidence type="ECO:0000256" key="17">
    <source>
        <dbReference type="SAM" id="MobiDB-lite"/>
    </source>
</evidence>
<comment type="catalytic activity">
    <reaction evidence="14">
        <text>a 1,2-diacyl-sn-glycero-3-phospho-(1D-myo-inositol)(in) = a 1,2-diacyl-sn-glycero-3-phospho-(1D-myo-inositol)(out)</text>
        <dbReference type="Rhea" id="RHEA:38691"/>
        <dbReference type="ChEBI" id="CHEBI:57880"/>
    </reaction>
    <physiologicalReaction direction="left-to-right" evidence="14">
        <dbReference type="Rhea" id="RHEA:38692"/>
    </physiologicalReaction>
</comment>
<dbReference type="GO" id="GO:0005829">
    <property type="term" value="C:cytosol"/>
    <property type="evidence" value="ECO:0007669"/>
    <property type="project" value="TreeGrafter"/>
</dbReference>
<evidence type="ECO:0000256" key="6">
    <source>
        <dbReference type="ARBA" id="ARBA00022490"/>
    </source>
</evidence>
<dbReference type="Gene3D" id="3.40.525.10">
    <property type="entry name" value="CRAL-TRIO lipid binding domain"/>
    <property type="match status" value="1"/>
</dbReference>
<keyword evidence="8" id="KW-0479">Metal-binding</keyword>
<dbReference type="GO" id="GO:0017157">
    <property type="term" value="P:regulation of exocytosis"/>
    <property type="evidence" value="ECO:0007669"/>
    <property type="project" value="TreeGrafter"/>
</dbReference>
<evidence type="ECO:0000256" key="9">
    <source>
        <dbReference type="ARBA" id="ARBA00022824"/>
    </source>
</evidence>
<evidence type="ECO:0000256" key="10">
    <source>
        <dbReference type="ARBA" id="ARBA00022848"/>
    </source>
</evidence>
<evidence type="ECO:0000256" key="7">
    <source>
        <dbReference type="ARBA" id="ARBA00022617"/>
    </source>
</evidence>
<feature type="domain" description="CRAL-TRIO" evidence="18">
    <location>
        <begin position="110"/>
        <end position="300"/>
    </location>
</feature>
<accession>A0AAQ3M0T4</accession>
<dbReference type="SUPFAM" id="SSF46938">
    <property type="entry name" value="CRAL/TRIO N-terminal domain"/>
    <property type="match status" value="1"/>
</dbReference>
<dbReference type="PANTHER" id="PTHR47669">
    <property type="entry name" value="PHOSPHATIDYLINOSITOL TRANSFER PROTEIN SFH5"/>
    <property type="match status" value="1"/>
</dbReference>
<comment type="cofactor">
    <cofactor evidence="1">
        <name>heme b</name>
        <dbReference type="ChEBI" id="CHEBI:60344"/>
    </cofactor>
</comment>
<protein>
    <recommendedName>
        <fullName evidence="4 16">Phosphatidylinositol transfer protein SFH5</fullName>
        <shortName evidence="16">PITP SFH5</shortName>
    </recommendedName>
</protein>
<keyword evidence="20" id="KW-1185">Reference proteome</keyword>
<evidence type="ECO:0000256" key="1">
    <source>
        <dbReference type="ARBA" id="ARBA00001970"/>
    </source>
</evidence>
<keyword evidence="9 16" id="KW-0256">Endoplasmic reticulum</keyword>
<dbReference type="CDD" id="cd00170">
    <property type="entry name" value="SEC14"/>
    <property type="match status" value="1"/>
</dbReference>
<comment type="similarity">
    <text evidence="3 16">Belongs to the SFH5 family.</text>
</comment>
<dbReference type="GO" id="GO:0032541">
    <property type="term" value="C:cortical endoplasmic reticulum"/>
    <property type="evidence" value="ECO:0007669"/>
    <property type="project" value="TreeGrafter"/>
</dbReference>
<feature type="region of interest" description="Disordered" evidence="17">
    <location>
        <begin position="326"/>
        <end position="386"/>
    </location>
</feature>
<dbReference type="GO" id="GO:0008526">
    <property type="term" value="F:phosphatidylinositol transfer activity"/>
    <property type="evidence" value="ECO:0007669"/>
    <property type="project" value="UniProtKB-UniRule"/>
</dbReference>
<keyword evidence="7" id="KW-0349">Heme</keyword>
<evidence type="ECO:0000313" key="19">
    <source>
        <dbReference type="EMBL" id="WPG99439.1"/>
    </source>
</evidence>
<evidence type="ECO:0000256" key="8">
    <source>
        <dbReference type="ARBA" id="ARBA00022723"/>
    </source>
</evidence>
<keyword evidence="10 16" id="KW-0492">Microsome</keyword>
<dbReference type="Pfam" id="PF03765">
    <property type="entry name" value="CRAL_TRIO_N"/>
    <property type="match status" value="1"/>
</dbReference>
<dbReference type="Pfam" id="PF00650">
    <property type="entry name" value="CRAL_TRIO"/>
    <property type="match status" value="1"/>
</dbReference>
<dbReference type="SMART" id="SM00516">
    <property type="entry name" value="SEC14"/>
    <property type="match status" value="1"/>
</dbReference>